<evidence type="ECO:0000256" key="3">
    <source>
        <dbReference type="ARBA" id="ARBA00023125"/>
    </source>
</evidence>
<name>A0AAD2DXV5_9LAMI</name>
<feature type="region of interest" description="Disordered" evidence="6">
    <location>
        <begin position="222"/>
        <end position="257"/>
    </location>
</feature>
<dbReference type="GO" id="GO:0003677">
    <property type="term" value="F:DNA binding"/>
    <property type="evidence" value="ECO:0007669"/>
    <property type="project" value="UniProtKB-KW"/>
</dbReference>
<feature type="domain" description="TF-B3" evidence="7">
    <location>
        <begin position="151"/>
        <end position="215"/>
    </location>
</feature>
<dbReference type="PANTHER" id="PTHR31541:SF25">
    <property type="entry name" value="GAMMA-GLIADIN B"/>
    <property type="match status" value="1"/>
</dbReference>
<dbReference type="Pfam" id="PF02362">
    <property type="entry name" value="B3"/>
    <property type="match status" value="1"/>
</dbReference>
<evidence type="ECO:0000256" key="5">
    <source>
        <dbReference type="ARBA" id="ARBA00023242"/>
    </source>
</evidence>
<evidence type="ECO:0000313" key="9">
    <source>
        <dbReference type="Proteomes" id="UP000834106"/>
    </source>
</evidence>
<proteinExistence type="predicted"/>
<keyword evidence="5" id="KW-0539">Nucleus</keyword>
<feature type="compositionally biased region" description="Low complexity" evidence="6">
    <location>
        <begin position="227"/>
        <end position="257"/>
    </location>
</feature>
<dbReference type="InterPro" id="IPR003340">
    <property type="entry name" value="B3_DNA-bd"/>
</dbReference>
<dbReference type="Gene3D" id="2.40.330.10">
    <property type="entry name" value="DNA-binding pseudobarrel domain"/>
    <property type="match status" value="1"/>
</dbReference>
<evidence type="ECO:0000256" key="6">
    <source>
        <dbReference type="SAM" id="MobiDB-lite"/>
    </source>
</evidence>
<dbReference type="AlphaFoldDB" id="A0AAD2DXV5"/>
<evidence type="ECO:0000259" key="7">
    <source>
        <dbReference type="PROSITE" id="PS50863"/>
    </source>
</evidence>
<dbReference type="Proteomes" id="UP000834106">
    <property type="component" value="Chromosome 10"/>
</dbReference>
<comment type="subcellular location">
    <subcellularLocation>
        <location evidence="1">Nucleus</location>
    </subcellularLocation>
</comment>
<evidence type="ECO:0000256" key="2">
    <source>
        <dbReference type="ARBA" id="ARBA00023015"/>
    </source>
</evidence>
<dbReference type="InterPro" id="IPR005508">
    <property type="entry name" value="At2g31720-like"/>
</dbReference>
<dbReference type="SMART" id="SM01019">
    <property type="entry name" value="B3"/>
    <property type="match status" value="1"/>
</dbReference>
<sequence length="257" mass="29130">MKKRVSFDLFDSEDLDLPLPNVFPMKKRKTVSLSLFEDLLLHDQQPPLMPQPITMVPYSGKRIPQKKRKLKESIVQDEPEPHPEPLLPQILQEIGLNGGTVPIFLYQKRLTGSDSKSDQNRIFLSHNREKLMEFLTQVERQVVEVNQGSVKIVTIDPEGKYYTLHMRRWGTLKMVVLKKDWSKLVKANNLEEGDWIQLWGYRQNSQFHLAFNIKKAAKKVTHGDEASSSNVDGNGSSSCGGARGSSSGFGPSIVSEE</sequence>
<evidence type="ECO:0000256" key="1">
    <source>
        <dbReference type="ARBA" id="ARBA00004123"/>
    </source>
</evidence>
<dbReference type="InterPro" id="IPR015300">
    <property type="entry name" value="DNA-bd_pseudobarrel_sf"/>
</dbReference>
<keyword evidence="3" id="KW-0238">DNA-binding</keyword>
<protein>
    <recommendedName>
        <fullName evidence="7">TF-B3 domain-containing protein</fullName>
    </recommendedName>
</protein>
<keyword evidence="2" id="KW-0805">Transcription regulation</keyword>
<dbReference type="PANTHER" id="PTHR31541">
    <property type="entry name" value="B3 DOMAIN PLANT PROTEIN-RELATED"/>
    <property type="match status" value="1"/>
</dbReference>
<gene>
    <name evidence="8" type="ORF">FPE_LOCUS17467</name>
</gene>
<evidence type="ECO:0000256" key="4">
    <source>
        <dbReference type="ARBA" id="ARBA00023163"/>
    </source>
</evidence>
<dbReference type="PROSITE" id="PS50863">
    <property type="entry name" value="B3"/>
    <property type="match status" value="1"/>
</dbReference>
<evidence type="ECO:0000313" key="8">
    <source>
        <dbReference type="EMBL" id="CAI9768823.1"/>
    </source>
</evidence>
<accession>A0AAD2DXV5</accession>
<dbReference type="EMBL" id="OU503045">
    <property type="protein sequence ID" value="CAI9768823.1"/>
    <property type="molecule type" value="Genomic_DNA"/>
</dbReference>
<organism evidence="8 9">
    <name type="scientific">Fraxinus pennsylvanica</name>
    <dbReference type="NCBI Taxonomy" id="56036"/>
    <lineage>
        <taxon>Eukaryota</taxon>
        <taxon>Viridiplantae</taxon>
        <taxon>Streptophyta</taxon>
        <taxon>Embryophyta</taxon>
        <taxon>Tracheophyta</taxon>
        <taxon>Spermatophyta</taxon>
        <taxon>Magnoliopsida</taxon>
        <taxon>eudicotyledons</taxon>
        <taxon>Gunneridae</taxon>
        <taxon>Pentapetalae</taxon>
        <taxon>asterids</taxon>
        <taxon>lamiids</taxon>
        <taxon>Lamiales</taxon>
        <taxon>Oleaceae</taxon>
        <taxon>Oleeae</taxon>
        <taxon>Fraxinus</taxon>
    </lineage>
</organism>
<dbReference type="GO" id="GO:0005634">
    <property type="term" value="C:nucleus"/>
    <property type="evidence" value="ECO:0007669"/>
    <property type="project" value="UniProtKB-SubCell"/>
</dbReference>
<keyword evidence="4" id="KW-0804">Transcription</keyword>
<dbReference type="CDD" id="cd10017">
    <property type="entry name" value="B3_DNA"/>
    <property type="match status" value="1"/>
</dbReference>
<dbReference type="SUPFAM" id="SSF101936">
    <property type="entry name" value="DNA-binding pseudobarrel domain"/>
    <property type="match status" value="1"/>
</dbReference>
<keyword evidence="9" id="KW-1185">Reference proteome</keyword>
<reference evidence="8" key="1">
    <citation type="submission" date="2023-05" db="EMBL/GenBank/DDBJ databases">
        <authorList>
            <person name="Huff M."/>
        </authorList>
    </citation>
    <scope>NUCLEOTIDE SEQUENCE</scope>
</reference>